<dbReference type="PANTHER" id="PTHR12442">
    <property type="entry name" value="DYNEIN INTERMEDIATE CHAIN"/>
    <property type="match status" value="1"/>
</dbReference>
<dbReference type="InterPro" id="IPR050687">
    <property type="entry name" value="Dynein_IC"/>
</dbReference>
<keyword evidence="4" id="KW-0853">WD repeat</keyword>
<feature type="compositionally biased region" description="Polar residues" evidence="7">
    <location>
        <begin position="677"/>
        <end position="701"/>
    </location>
</feature>
<dbReference type="OrthoDB" id="4189at2759"/>
<name>A0A3M7SNE9_BRAPC</name>
<keyword evidence="3" id="KW-0963">Cytoplasm</keyword>
<dbReference type="GO" id="GO:0010970">
    <property type="term" value="P:transport along microtubule"/>
    <property type="evidence" value="ECO:0007669"/>
    <property type="project" value="TreeGrafter"/>
</dbReference>
<evidence type="ECO:0000256" key="7">
    <source>
        <dbReference type="SAM" id="MobiDB-lite"/>
    </source>
</evidence>
<evidence type="ECO:0000313" key="9">
    <source>
        <dbReference type="Proteomes" id="UP000276133"/>
    </source>
</evidence>
<dbReference type="Proteomes" id="UP000276133">
    <property type="component" value="Unassembled WGS sequence"/>
</dbReference>
<evidence type="ECO:0000256" key="3">
    <source>
        <dbReference type="ARBA" id="ARBA00022490"/>
    </source>
</evidence>
<dbReference type="GO" id="GO:0045504">
    <property type="term" value="F:dynein heavy chain binding"/>
    <property type="evidence" value="ECO:0007669"/>
    <property type="project" value="TreeGrafter"/>
</dbReference>
<organism evidence="8 9">
    <name type="scientific">Brachionus plicatilis</name>
    <name type="common">Marine rotifer</name>
    <name type="synonym">Brachionus muelleri</name>
    <dbReference type="NCBI Taxonomy" id="10195"/>
    <lineage>
        <taxon>Eukaryota</taxon>
        <taxon>Metazoa</taxon>
        <taxon>Spiralia</taxon>
        <taxon>Gnathifera</taxon>
        <taxon>Rotifera</taxon>
        <taxon>Eurotatoria</taxon>
        <taxon>Monogononta</taxon>
        <taxon>Pseudotrocha</taxon>
        <taxon>Ploima</taxon>
        <taxon>Brachionidae</taxon>
        <taxon>Brachionus</taxon>
    </lineage>
</organism>
<comment type="caution">
    <text evidence="8">The sequence shown here is derived from an EMBL/GenBank/DDBJ whole genome shotgun (WGS) entry which is preliminary data.</text>
</comment>
<dbReference type="InterPro" id="IPR001680">
    <property type="entry name" value="WD40_rpt"/>
</dbReference>
<evidence type="ECO:0000313" key="8">
    <source>
        <dbReference type="EMBL" id="RNA37259.1"/>
    </source>
</evidence>
<comment type="similarity">
    <text evidence="2">Belongs to the dynein intermediate chain family.</text>
</comment>
<dbReference type="AlphaFoldDB" id="A0A3M7SNE9"/>
<keyword evidence="6" id="KW-0206">Cytoskeleton</keyword>
<accession>A0A3M7SNE9</accession>
<comment type="subcellular location">
    <subcellularLocation>
        <location evidence="1">Cytoplasm</location>
        <location evidence="1">Cytoskeleton</location>
    </subcellularLocation>
</comment>
<dbReference type="Gene3D" id="2.130.10.10">
    <property type="entry name" value="YVTN repeat-like/Quinoprotein amine dehydrogenase"/>
    <property type="match status" value="2"/>
</dbReference>
<feature type="region of interest" description="Disordered" evidence="7">
    <location>
        <begin position="621"/>
        <end position="648"/>
    </location>
</feature>
<dbReference type="FunFam" id="2.130.10.10:FF:000781">
    <property type="entry name" value="Cytoplasmic dynein intermediate chain"/>
    <property type="match status" value="1"/>
</dbReference>
<proteinExistence type="inferred from homology"/>
<dbReference type="InterPro" id="IPR025956">
    <property type="entry name" value="DYNC1I1/DYNC1I2"/>
</dbReference>
<dbReference type="STRING" id="10195.A0A3M7SNE9"/>
<protein>
    <submittedName>
        <fullName evidence="8">Cytoplasmic dynein 1 intermediate chain 2-like isoform X9</fullName>
    </submittedName>
</protein>
<dbReference type="EMBL" id="REGN01001064">
    <property type="protein sequence ID" value="RNA37259.1"/>
    <property type="molecule type" value="Genomic_DNA"/>
</dbReference>
<dbReference type="Pfam" id="PF00400">
    <property type="entry name" value="WD40"/>
    <property type="match status" value="2"/>
</dbReference>
<dbReference type="GO" id="GO:0005868">
    <property type="term" value="C:cytoplasmic dynein complex"/>
    <property type="evidence" value="ECO:0007669"/>
    <property type="project" value="InterPro"/>
</dbReference>
<feature type="region of interest" description="Disordered" evidence="7">
    <location>
        <begin position="675"/>
        <end position="701"/>
    </location>
</feature>
<evidence type="ECO:0000256" key="4">
    <source>
        <dbReference type="ARBA" id="ARBA00022574"/>
    </source>
</evidence>
<dbReference type="SMART" id="SM00320">
    <property type="entry name" value="WD40"/>
    <property type="match status" value="6"/>
</dbReference>
<gene>
    <name evidence="8" type="ORF">BpHYR1_011191</name>
</gene>
<feature type="region of interest" description="Disordered" evidence="7">
    <location>
        <begin position="151"/>
        <end position="181"/>
    </location>
</feature>
<keyword evidence="5" id="KW-0677">Repeat</keyword>
<dbReference type="InterPro" id="IPR036322">
    <property type="entry name" value="WD40_repeat_dom_sf"/>
</dbReference>
<dbReference type="InterPro" id="IPR015943">
    <property type="entry name" value="WD40/YVTN_repeat-like_dom_sf"/>
</dbReference>
<reference evidence="8 9" key="1">
    <citation type="journal article" date="2018" name="Sci. Rep.">
        <title>Genomic signatures of local adaptation to the degree of environmental predictability in rotifers.</title>
        <authorList>
            <person name="Franch-Gras L."/>
            <person name="Hahn C."/>
            <person name="Garcia-Roger E.M."/>
            <person name="Carmona M.J."/>
            <person name="Serra M."/>
            <person name="Gomez A."/>
        </authorList>
    </citation>
    <scope>NUCLEOTIDE SEQUENCE [LARGE SCALE GENOMIC DNA]</scope>
    <source>
        <strain evidence="8">HYR1</strain>
    </source>
</reference>
<dbReference type="GO" id="GO:0045503">
    <property type="term" value="F:dynein light chain binding"/>
    <property type="evidence" value="ECO:0007669"/>
    <property type="project" value="TreeGrafter"/>
</dbReference>
<evidence type="ECO:0000256" key="2">
    <source>
        <dbReference type="ARBA" id="ARBA00011059"/>
    </source>
</evidence>
<evidence type="ECO:0000256" key="1">
    <source>
        <dbReference type="ARBA" id="ARBA00004245"/>
    </source>
</evidence>
<dbReference type="PANTHER" id="PTHR12442:SF22">
    <property type="entry name" value="CYTOPLASMIC DYNEIN 1 INTERMEDIATE CHAIN-RELATED"/>
    <property type="match status" value="1"/>
</dbReference>
<evidence type="ECO:0000256" key="5">
    <source>
        <dbReference type="ARBA" id="ARBA00022737"/>
    </source>
</evidence>
<dbReference type="Pfam" id="PF11540">
    <property type="entry name" value="Dynein_IC2"/>
    <property type="match status" value="1"/>
</dbReference>
<keyword evidence="9" id="KW-1185">Reference proteome</keyword>
<evidence type="ECO:0000256" key="6">
    <source>
        <dbReference type="ARBA" id="ARBA00023212"/>
    </source>
</evidence>
<dbReference type="SUPFAM" id="SSF50978">
    <property type="entry name" value="WD40 repeat-like"/>
    <property type="match status" value="1"/>
</dbReference>
<sequence>MDKKTELELKKARLEQIRKRKAAATEFAATSTPSSVNTSSIDPEKILIECGITTPVLTNSNPMTNSATSINSAGEETNMQHLAVPGHLKSMIKNKKQSKLSINPVSTVDIPPKENVTYSKETQTPQTDLIVDKDVKPFDYYVLHYDNNEEDDTNSLDAVSTSTGGGVSTQTKSKPARDSQTDGIAKLENQLSDEIKSIDDKIKQIQIKEISEDEKQKAIQTDEFMTFFMRNTRILEKALDQDDIFFEYGAKETSEIIETGQAFKLNCEFHDDRWKNRIVTWLDWSPHYPELLLASYEDSSLDPDGTALVWNTKFKTTSPEFVFNCSSWVTSCCFAKFHPNLVIGGTYSGQIVMWDNRSNKRTPVQRSSLSASSHTHPIYCVQVVGSQNAHNLISISNDGKLCSWTLDNMNTPQETLELQCKQTKQVAVTSMAFRPGDVNNFIIGSEEGPVYTATRHGNKSGITETFEGHFGPITGLSCHQVPGPIDFSHIFLTSSFDWTVKLWNLKEPGKPMYSFEHNSDYVYDVQWSPVNPALFVCADGTGRLDLWNLINDAEVPTASMMVDGAPALNKMRWTQNGHQLAVGDDQGKISLFDVNEIYSNPRQDDWGKMVKVLQDLKRSAAEMEETSANQLQNSNTNTPNSNLSNSSFLQPQMTPIVASGLPSVKSEPNFDYRIGANYTSPTGSLTQQLMSQMKQSPQTPK</sequence>
<feature type="compositionally biased region" description="Low complexity" evidence="7">
    <location>
        <begin position="629"/>
        <end position="648"/>
    </location>
</feature>